<dbReference type="Proteomes" id="UP000245489">
    <property type="component" value="Unassembled WGS sequence"/>
</dbReference>
<accession>A0A316EF70</accession>
<evidence type="ECO:0000313" key="1">
    <source>
        <dbReference type="EMBL" id="PWK29333.1"/>
    </source>
</evidence>
<evidence type="ECO:0000313" key="2">
    <source>
        <dbReference type="Proteomes" id="UP000245489"/>
    </source>
</evidence>
<organism evidence="1 2">
    <name type="scientific">Arcicella aurantiaca</name>
    <dbReference type="NCBI Taxonomy" id="591202"/>
    <lineage>
        <taxon>Bacteria</taxon>
        <taxon>Pseudomonadati</taxon>
        <taxon>Bacteroidota</taxon>
        <taxon>Cytophagia</taxon>
        <taxon>Cytophagales</taxon>
        <taxon>Flectobacillaceae</taxon>
        <taxon>Arcicella</taxon>
    </lineage>
</organism>
<gene>
    <name evidence="1" type="ORF">LV89_00173</name>
</gene>
<keyword evidence="2" id="KW-1185">Reference proteome</keyword>
<proteinExistence type="predicted"/>
<dbReference type="RefSeq" id="WP_109740962.1">
    <property type="nucleotide sequence ID" value="NZ_QGGO01000001.1"/>
</dbReference>
<comment type="caution">
    <text evidence="1">The sequence shown here is derived from an EMBL/GenBank/DDBJ whole genome shotgun (WGS) entry which is preliminary data.</text>
</comment>
<protein>
    <submittedName>
        <fullName evidence="1">Uncharacterized protein</fullName>
    </submittedName>
</protein>
<sequence>MTTASALFEVFKTLPTKSKKEFVHLLAEENEKTNIFMNSLERGLKEVKAIEAGEKKGKTLKEILNGN</sequence>
<dbReference type="EMBL" id="QGGO01000001">
    <property type="protein sequence ID" value="PWK29333.1"/>
    <property type="molecule type" value="Genomic_DNA"/>
</dbReference>
<dbReference type="AlphaFoldDB" id="A0A316EF70"/>
<name>A0A316EF70_9BACT</name>
<reference evidence="1 2" key="1">
    <citation type="submission" date="2018-05" db="EMBL/GenBank/DDBJ databases">
        <title>Genomic Encyclopedia of Archaeal and Bacterial Type Strains, Phase II (KMG-II): from individual species to whole genera.</title>
        <authorList>
            <person name="Goeker M."/>
        </authorList>
    </citation>
    <scope>NUCLEOTIDE SEQUENCE [LARGE SCALE GENOMIC DNA]</scope>
    <source>
        <strain evidence="1 2">DSM 22214</strain>
    </source>
</reference>